<feature type="compositionally biased region" description="Basic residues" evidence="11">
    <location>
        <begin position="658"/>
        <end position="674"/>
    </location>
</feature>
<name>A0A8H7C8F8_AGABI</name>
<feature type="region of interest" description="Disordered" evidence="11">
    <location>
        <begin position="569"/>
        <end position="764"/>
    </location>
</feature>
<feature type="transmembrane region" description="Helical" evidence="12">
    <location>
        <begin position="12"/>
        <end position="32"/>
    </location>
</feature>
<feature type="transmembrane region" description="Helical" evidence="12">
    <location>
        <begin position="337"/>
        <end position="358"/>
    </location>
</feature>
<keyword evidence="9 12" id="KW-0472">Membrane</keyword>
<accession>A0A8H7C8F8</accession>
<dbReference type="GO" id="GO:0120029">
    <property type="term" value="P:proton export across plasma membrane"/>
    <property type="evidence" value="ECO:0007669"/>
    <property type="project" value="InterPro"/>
</dbReference>
<keyword evidence="10" id="KW-0739">Sodium transport</keyword>
<organism evidence="14 15">
    <name type="scientific">Agaricus bisporus var. burnettii</name>
    <dbReference type="NCBI Taxonomy" id="192524"/>
    <lineage>
        <taxon>Eukaryota</taxon>
        <taxon>Fungi</taxon>
        <taxon>Dikarya</taxon>
        <taxon>Basidiomycota</taxon>
        <taxon>Agaricomycotina</taxon>
        <taxon>Agaricomycetes</taxon>
        <taxon>Agaricomycetidae</taxon>
        <taxon>Agaricales</taxon>
        <taxon>Agaricineae</taxon>
        <taxon>Agaricaceae</taxon>
        <taxon>Agaricus</taxon>
    </lineage>
</organism>
<dbReference type="GO" id="GO:0005886">
    <property type="term" value="C:plasma membrane"/>
    <property type="evidence" value="ECO:0007669"/>
    <property type="project" value="InterPro"/>
</dbReference>
<feature type="transmembrane region" description="Helical" evidence="12">
    <location>
        <begin position="209"/>
        <end position="232"/>
    </location>
</feature>
<keyword evidence="3" id="KW-0813">Transport</keyword>
<evidence type="ECO:0000256" key="6">
    <source>
        <dbReference type="ARBA" id="ARBA00022989"/>
    </source>
</evidence>
<feature type="compositionally biased region" description="Polar residues" evidence="11">
    <location>
        <begin position="720"/>
        <end position="730"/>
    </location>
</feature>
<evidence type="ECO:0000313" key="14">
    <source>
        <dbReference type="EMBL" id="KAF7768376.1"/>
    </source>
</evidence>
<keyword evidence="6 12" id="KW-1133">Transmembrane helix</keyword>
<evidence type="ECO:0000256" key="3">
    <source>
        <dbReference type="ARBA" id="ARBA00022448"/>
    </source>
</evidence>
<keyword evidence="5 12" id="KW-0812">Transmembrane</keyword>
<feature type="compositionally biased region" description="Basic and acidic residues" evidence="11">
    <location>
        <begin position="482"/>
        <end position="511"/>
    </location>
</feature>
<feature type="transmembrane region" description="Helical" evidence="12">
    <location>
        <begin position="41"/>
        <end position="59"/>
    </location>
</feature>
<evidence type="ECO:0000313" key="15">
    <source>
        <dbReference type="Proteomes" id="UP000629468"/>
    </source>
</evidence>
<evidence type="ECO:0000256" key="8">
    <source>
        <dbReference type="ARBA" id="ARBA00023065"/>
    </source>
</evidence>
<dbReference type="GO" id="GO:0015385">
    <property type="term" value="F:sodium:proton antiporter activity"/>
    <property type="evidence" value="ECO:0007669"/>
    <property type="project" value="InterPro"/>
</dbReference>
<dbReference type="InterPro" id="IPR006153">
    <property type="entry name" value="Cation/H_exchanger_TM"/>
</dbReference>
<dbReference type="EMBL" id="JABXXO010000010">
    <property type="protein sequence ID" value="KAF7768376.1"/>
    <property type="molecule type" value="Genomic_DNA"/>
</dbReference>
<evidence type="ECO:0000256" key="9">
    <source>
        <dbReference type="ARBA" id="ARBA00023136"/>
    </source>
</evidence>
<dbReference type="PANTHER" id="PTHR31382">
    <property type="entry name" value="NA(+)/H(+) ANTIPORTER"/>
    <property type="match status" value="1"/>
</dbReference>
<feature type="region of interest" description="Disordered" evidence="11">
    <location>
        <begin position="482"/>
        <end position="520"/>
    </location>
</feature>
<feature type="compositionally biased region" description="Basic and acidic residues" evidence="11">
    <location>
        <begin position="647"/>
        <end position="657"/>
    </location>
</feature>
<keyword evidence="7" id="KW-0915">Sodium</keyword>
<dbReference type="GO" id="GO:0036376">
    <property type="term" value="P:sodium ion export across plasma membrane"/>
    <property type="evidence" value="ECO:0007669"/>
    <property type="project" value="InterPro"/>
</dbReference>
<evidence type="ECO:0000256" key="10">
    <source>
        <dbReference type="ARBA" id="ARBA00023201"/>
    </source>
</evidence>
<proteinExistence type="inferred from homology"/>
<evidence type="ECO:0000256" key="11">
    <source>
        <dbReference type="SAM" id="MobiDB-lite"/>
    </source>
</evidence>
<feature type="transmembrane region" description="Helical" evidence="12">
    <location>
        <begin position="107"/>
        <end position="130"/>
    </location>
</feature>
<feature type="transmembrane region" description="Helical" evidence="12">
    <location>
        <begin position="253"/>
        <end position="284"/>
    </location>
</feature>
<keyword evidence="4" id="KW-0050">Antiport</keyword>
<feature type="transmembrane region" description="Helical" evidence="12">
    <location>
        <begin position="296"/>
        <end position="316"/>
    </location>
</feature>
<dbReference type="GO" id="GO:0042391">
    <property type="term" value="P:regulation of membrane potential"/>
    <property type="evidence" value="ECO:0007669"/>
    <property type="project" value="InterPro"/>
</dbReference>
<feature type="transmembrane region" description="Helical" evidence="12">
    <location>
        <begin position="79"/>
        <end position="95"/>
    </location>
</feature>
<comment type="caution">
    <text evidence="14">The sequence shown here is derived from an EMBL/GenBank/DDBJ whole genome shotgun (WGS) entry which is preliminary data.</text>
</comment>
<dbReference type="GO" id="GO:0030007">
    <property type="term" value="P:intracellular potassium ion homeostasis"/>
    <property type="evidence" value="ECO:0007669"/>
    <property type="project" value="TreeGrafter"/>
</dbReference>
<dbReference type="PANTHER" id="PTHR31382:SF4">
    <property type="entry name" value="NA(+)_H(+) ANTIPORTER"/>
    <property type="match status" value="1"/>
</dbReference>
<reference evidence="14 15" key="1">
    <citation type="journal article" name="Sci. Rep.">
        <title>Telomere-to-telomere assembled and centromere annotated genomes of the two main subspecies of the button mushroom Agaricus bisporus reveal especially polymorphic chromosome ends.</title>
        <authorList>
            <person name="Sonnenberg A.S.M."/>
            <person name="Sedaghat-Telgerd N."/>
            <person name="Lavrijssen B."/>
            <person name="Ohm R.A."/>
            <person name="Hendrickx P.M."/>
            <person name="Scholtmeijer K."/>
            <person name="Baars J.J.P."/>
            <person name="van Peer A."/>
        </authorList>
    </citation>
    <scope>NUCLEOTIDE SEQUENCE [LARGE SCALE GENOMIC DNA]</scope>
    <source>
        <strain evidence="14 15">H119_p4</strain>
    </source>
</reference>
<sequence length="794" mass="87597">MGFHPLEITVPHIIYTCLGGFIVIFGMFSLLLRERLYIGEALLAFLFGVIIGPFCADIFDPRSWGNGDPSISDIVTLEFTRIVLVIGVFAIGVELPKKYMLRHWKSLLFLLAPVMTWGWFVCAGLIYAFIPGLNFLSSLAVAACLTPTDPILAAAVVGGKWADKHVPAHIRHLLASESGCNDGAAYPFLFIALYLTLDKTTGDAVSDWFLLLWLYQVVLGIIIGGLMGYSFRHIMKFCQRHDLIDRHSYVAQYVSLALFTSGICTLIGSDDLLAAFTCGAAFAWDGFFNKQTEESSFSSVIDLLFNIAAFIFRLAITRHRHSYIAPTTPAQSLFVGHFGPIGIGAIYIATLAAEILHAGRDGEGPSHDPQTELLRETIQPIVGFMVICSITIHGLSIPSFSLGRRVHSVSFTWSRRETTDAAAPDWTNQTRRVLRPEDVVINRDNADLMEKGESRSVKVDLNEEQDVGSDSHLAGHEFVAGQHEHQDTDEGSADTKVESGHLNGRHENHGEEVDEEDRTEWVEGHHRIIERRESPANGADVDVEVLDDSNDEAGTPKSELFTRHLPHLERKSEEQHKQHKPALSAQEEGNDSWNKRRISTSRWKDVSPVPSSSRMTVNEHDEDEDQWASDTSDADQSSSGPSSITRDSYRMSKAEGKKRSRGFGSSRKGRRVSLRRSAVSGQPNRGARENDDESESRGRSGAASIMSGRSGIPHPGMGSRNHSLVNQRLQSIRAEASRVPTRESSPARSVRFADDLEEGGTLSNRGSRILNDALVWPGSTGSRGFEKTHNGSGT</sequence>
<evidence type="ECO:0000256" key="7">
    <source>
        <dbReference type="ARBA" id="ARBA00023053"/>
    </source>
</evidence>
<evidence type="ECO:0000256" key="4">
    <source>
        <dbReference type="ARBA" id="ARBA00022449"/>
    </source>
</evidence>
<dbReference type="InterPro" id="IPR004712">
    <property type="entry name" value="Na+/H+_antiporter_fungi"/>
</dbReference>
<dbReference type="AlphaFoldDB" id="A0A8H7C8F8"/>
<keyword evidence="8" id="KW-0406">Ion transport</keyword>
<evidence type="ECO:0000256" key="12">
    <source>
        <dbReference type="SAM" id="Phobius"/>
    </source>
</evidence>
<dbReference type="Proteomes" id="UP000629468">
    <property type="component" value="Unassembled WGS sequence"/>
</dbReference>
<evidence type="ECO:0000256" key="2">
    <source>
        <dbReference type="ARBA" id="ARBA00005248"/>
    </source>
</evidence>
<comment type="subcellular location">
    <subcellularLocation>
        <location evidence="1">Membrane</location>
        <topology evidence="1">Multi-pass membrane protein</topology>
    </subcellularLocation>
</comment>
<feature type="domain" description="Cation/H+ exchanger transmembrane" evidence="13">
    <location>
        <begin position="28"/>
        <end position="312"/>
    </location>
</feature>
<evidence type="ECO:0000256" key="5">
    <source>
        <dbReference type="ARBA" id="ARBA00022692"/>
    </source>
</evidence>
<evidence type="ECO:0000256" key="1">
    <source>
        <dbReference type="ARBA" id="ARBA00004141"/>
    </source>
</evidence>
<comment type="similarity">
    <text evidence="2">Belongs to the fungal Na(+)/H(+) exchanger family.</text>
</comment>
<evidence type="ECO:0000259" key="13">
    <source>
        <dbReference type="Pfam" id="PF00999"/>
    </source>
</evidence>
<gene>
    <name evidence="14" type="ORF">Agabi119p4_7619</name>
</gene>
<feature type="compositionally biased region" description="Low complexity" evidence="11">
    <location>
        <begin position="628"/>
        <end position="643"/>
    </location>
</feature>
<dbReference type="Pfam" id="PF00999">
    <property type="entry name" value="Na_H_Exchanger"/>
    <property type="match status" value="1"/>
</dbReference>
<protein>
    <recommendedName>
        <fullName evidence="13">Cation/H+ exchanger transmembrane domain-containing protein</fullName>
    </recommendedName>
</protein>